<evidence type="ECO:0000313" key="9">
    <source>
        <dbReference type="EMBL" id="MBA8955195.1"/>
    </source>
</evidence>
<keyword evidence="10" id="KW-1185">Reference proteome</keyword>
<dbReference type="PANTHER" id="PTHR23517:SF2">
    <property type="entry name" value="MULTIDRUG RESISTANCE PROTEIN MDTH"/>
    <property type="match status" value="1"/>
</dbReference>
<gene>
    <name evidence="9" type="ORF">HNR61_006869</name>
</gene>
<feature type="transmembrane region" description="Helical" evidence="7">
    <location>
        <begin position="341"/>
        <end position="362"/>
    </location>
</feature>
<keyword evidence="2" id="KW-0813">Transport</keyword>
<feature type="transmembrane region" description="Helical" evidence="7">
    <location>
        <begin position="168"/>
        <end position="188"/>
    </location>
</feature>
<keyword evidence="5 7" id="KW-1133">Transmembrane helix</keyword>
<feature type="transmembrane region" description="Helical" evidence="7">
    <location>
        <begin position="141"/>
        <end position="162"/>
    </location>
</feature>
<dbReference type="Proteomes" id="UP000572680">
    <property type="component" value="Unassembled WGS sequence"/>
</dbReference>
<feature type="transmembrane region" description="Helical" evidence="7">
    <location>
        <begin position="20"/>
        <end position="43"/>
    </location>
</feature>
<feature type="transmembrane region" description="Helical" evidence="7">
    <location>
        <begin position="55"/>
        <end position="75"/>
    </location>
</feature>
<proteinExistence type="predicted"/>
<evidence type="ECO:0000256" key="7">
    <source>
        <dbReference type="SAM" id="Phobius"/>
    </source>
</evidence>
<evidence type="ECO:0000256" key="6">
    <source>
        <dbReference type="ARBA" id="ARBA00023136"/>
    </source>
</evidence>
<evidence type="ECO:0000256" key="1">
    <source>
        <dbReference type="ARBA" id="ARBA00004651"/>
    </source>
</evidence>
<dbReference type="InterPro" id="IPR020846">
    <property type="entry name" value="MFS_dom"/>
</dbReference>
<dbReference type="GO" id="GO:0022857">
    <property type="term" value="F:transmembrane transporter activity"/>
    <property type="evidence" value="ECO:0007669"/>
    <property type="project" value="InterPro"/>
</dbReference>
<evidence type="ECO:0000259" key="8">
    <source>
        <dbReference type="PROSITE" id="PS50850"/>
    </source>
</evidence>
<dbReference type="InterPro" id="IPR011701">
    <property type="entry name" value="MFS"/>
</dbReference>
<dbReference type="PROSITE" id="PS00216">
    <property type="entry name" value="SUGAR_TRANSPORT_1"/>
    <property type="match status" value="1"/>
</dbReference>
<feature type="transmembrane region" description="Helical" evidence="7">
    <location>
        <begin position="280"/>
        <end position="298"/>
    </location>
</feature>
<feature type="transmembrane region" description="Helical" evidence="7">
    <location>
        <begin position="107"/>
        <end position="129"/>
    </location>
</feature>
<keyword evidence="4 7" id="KW-0812">Transmembrane</keyword>
<protein>
    <submittedName>
        <fullName evidence="9">MFS family permease</fullName>
    </submittedName>
</protein>
<evidence type="ECO:0000256" key="4">
    <source>
        <dbReference type="ARBA" id="ARBA00022692"/>
    </source>
</evidence>
<dbReference type="EMBL" id="JACJIA010000011">
    <property type="protein sequence ID" value="MBA8955195.1"/>
    <property type="molecule type" value="Genomic_DNA"/>
</dbReference>
<dbReference type="InterPro" id="IPR005829">
    <property type="entry name" value="Sugar_transporter_CS"/>
</dbReference>
<evidence type="ECO:0000256" key="2">
    <source>
        <dbReference type="ARBA" id="ARBA00022448"/>
    </source>
</evidence>
<dbReference type="InterPro" id="IPR050171">
    <property type="entry name" value="MFS_Transporters"/>
</dbReference>
<feature type="transmembrane region" description="Helical" evidence="7">
    <location>
        <begin position="214"/>
        <end position="236"/>
    </location>
</feature>
<feature type="domain" description="Major facilitator superfamily (MFS) profile" evidence="8">
    <location>
        <begin position="18"/>
        <end position="395"/>
    </location>
</feature>
<dbReference type="InterPro" id="IPR036259">
    <property type="entry name" value="MFS_trans_sf"/>
</dbReference>
<organism evidence="9 10">
    <name type="scientific">Actinomadura namibiensis</name>
    <dbReference type="NCBI Taxonomy" id="182080"/>
    <lineage>
        <taxon>Bacteria</taxon>
        <taxon>Bacillati</taxon>
        <taxon>Actinomycetota</taxon>
        <taxon>Actinomycetes</taxon>
        <taxon>Streptosporangiales</taxon>
        <taxon>Thermomonosporaceae</taxon>
        <taxon>Actinomadura</taxon>
    </lineage>
</organism>
<evidence type="ECO:0000256" key="3">
    <source>
        <dbReference type="ARBA" id="ARBA00022475"/>
    </source>
</evidence>
<dbReference type="Gene3D" id="1.20.1250.20">
    <property type="entry name" value="MFS general substrate transporter like domains"/>
    <property type="match status" value="1"/>
</dbReference>
<feature type="transmembrane region" description="Helical" evidence="7">
    <location>
        <begin position="248"/>
        <end position="268"/>
    </location>
</feature>
<feature type="transmembrane region" description="Helical" evidence="7">
    <location>
        <begin position="368"/>
        <end position="392"/>
    </location>
</feature>
<dbReference type="Pfam" id="PF07690">
    <property type="entry name" value="MFS_1"/>
    <property type="match status" value="1"/>
</dbReference>
<dbReference type="AlphaFoldDB" id="A0A7W3QQ06"/>
<dbReference type="PROSITE" id="PS50850">
    <property type="entry name" value="MFS"/>
    <property type="match status" value="1"/>
</dbReference>
<comment type="subcellular location">
    <subcellularLocation>
        <location evidence="1">Cell membrane</location>
        <topology evidence="1">Multi-pass membrane protein</topology>
    </subcellularLocation>
</comment>
<accession>A0A7W3QQ06</accession>
<dbReference type="SUPFAM" id="SSF103473">
    <property type="entry name" value="MFS general substrate transporter"/>
    <property type="match status" value="1"/>
</dbReference>
<keyword evidence="3" id="KW-1003">Cell membrane</keyword>
<dbReference type="RefSeq" id="WP_182847216.1">
    <property type="nucleotide sequence ID" value="NZ_JACJIA010000011.1"/>
</dbReference>
<name>A0A7W3QQ06_ACTNM</name>
<feature type="transmembrane region" description="Helical" evidence="7">
    <location>
        <begin position="304"/>
        <end position="329"/>
    </location>
</feature>
<evidence type="ECO:0000256" key="5">
    <source>
        <dbReference type="ARBA" id="ARBA00022989"/>
    </source>
</evidence>
<dbReference type="PANTHER" id="PTHR23517">
    <property type="entry name" value="RESISTANCE PROTEIN MDTM, PUTATIVE-RELATED-RELATED"/>
    <property type="match status" value="1"/>
</dbReference>
<dbReference type="GO" id="GO:0005886">
    <property type="term" value="C:plasma membrane"/>
    <property type="evidence" value="ECO:0007669"/>
    <property type="project" value="UniProtKB-SubCell"/>
</dbReference>
<keyword evidence="6 7" id="KW-0472">Membrane</keyword>
<sequence length="412" mass="42154">MPFLRSSVSAQFGGLPRDIYVVFAGTVVNRLGYMVTPFLVFFLAARGVTPEQTPWILGALGAGNLLGPALGGLLADRLGRRPTMLTGLVGTAAAQGALFAAPNAVTLALAAVLLSATGAMVSPAAYALLADRVGPERRQSAYALFGWGVNIGTAMAGVLGGFLAERGYWLLFAVDAVTVLLYAAIVVWRLPADRAPGRAAGTGVGYGVVLRDRLLMLLLPLLGLQLAIYSLTEVALPLAIRDDGLSPAVYGTMAMLNALLVVLVQPVATGALARFPQLPVYVATSLLIAAGVAATGLADRPGEYAATVVLWSLGEAGMSGIAASVVANLAPAHARGRYQGAFQWTWGLARFTAMTAGTALYTHVAPAALWWTAAVAGVAAALGVLALAPLLARRAAAPEPVPAVPAAEPAAV</sequence>
<reference evidence="9 10" key="1">
    <citation type="submission" date="2020-08" db="EMBL/GenBank/DDBJ databases">
        <title>Genomic Encyclopedia of Type Strains, Phase IV (KMG-IV): sequencing the most valuable type-strain genomes for metagenomic binning, comparative biology and taxonomic classification.</title>
        <authorList>
            <person name="Goeker M."/>
        </authorList>
    </citation>
    <scope>NUCLEOTIDE SEQUENCE [LARGE SCALE GENOMIC DNA]</scope>
    <source>
        <strain evidence="9 10">DSM 44197</strain>
    </source>
</reference>
<evidence type="ECO:0000313" key="10">
    <source>
        <dbReference type="Proteomes" id="UP000572680"/>
    </source>
</evidence>
<comment type="caution">
    <text evidence="9">The sequence shown here is derived from an EMBL/GenBank/DDBJ whole genome shotgun (WGS) entry which is preliminary data.</text>
</comment>